<reference evidence="1" key="1">
    <citation type="journal article" date="2022" name="bioRxiv">
        <title>Genomics of Preaxostyla Flagellates Illuminates Evolutionary Transitions and the Path Towards Mitochondrial Loss.</title>
        <authorList>
            <person name="Novak L.V.F."/>
            <person name="Treitli S.C."/>
            <person name="Pyrih J."/>
            <person name="Halakuc P."/>
            <person name="Pipaliya S.V."/>
            <person name="Vacek V."/>
            <person name="Brzon O."/>
            <person name="Soukal P."/>
            <person name="Eme L."/>
            <person name="Dacks J.B."/>
            <person name="Karnkowska A."/>
            <person name="Elias M."/>
            <person name="Hampl V."/>
        </authorList>
    </citation>
    <scope>NUCLEOTIDE SEQUENCE</scope>
    <source>
        <strain evidence="1">RCP-MX</strain>
    </source>
</reference>
<evidence type="ECO:0000313" key="2">
    <source>
        <dbReference type="Proteomes" id="UP001141327"/>
    </source>
</evidence>
<dbReference type="PANTHER" id="PTHR15615">
    <property type="match status" value="1"/>
</dbReference>
<sequence>MTRPLCYRGLGDPEARLMLGPIRPHRSGPALKVAFEGTRDIPSKTCRSDVHHTDESPIICSPAGAVVTAAIKPIVQATSAAVSDDGFVYYSPIHHTRFPPSDVLRRGVAHVLEEITLPCPPLNPASAGWREFGGDPKMPLLHWIAQLQRVSKMPDSVLIMALCYLEMITEKFPLLQITSVNVHRLFLIGCLVGEKMVEDIVYKNKDWRVIGSKYFSCAQINKMEIELMSLLDWSAWVPLDRFEAMLRRVSPPPSSPTNILG</sequence>
<evidence type="ECO:0000313" key="1">
    <source>
        <dbReference type="EMBL" id="KAJ4457502.1"/>
    </source>
</evidence>
<dbReference type="Gene3D" id="1.10.472.10">
    <property type="entry name" value="Cyclin-like"/>
    <property type="match status" value="1"/>
</dbReference>
<dbReference type="Pfam" id="PF08613">
    <property type="entry name" value="Cyclin"/>
    <property type="match status" value="1"/>
</dbReference>
<gene>
    <name evidence="1" type="ORF">PAPYR_6975</name>
</gene>
<dbReference type="SUPFAM" id="SSF47954">
    <property type="entry name" value="Cyclin-like"/>
    <property type="match status" value="1"/>
</dbReference>
<dbReference type="Proteomes" id="UP001141327">
    <property type="component" value="Unassembled WGS sequence"/>
</dbReference>
<accession>A0ABQ8UIG2</accession>
<dbReference type="PANTHER" id="PTHR15615:SF108">
    <property type="entry name" value="PROTEIN CNPPD1"/>
    <property type="match status" value="1"/>
</dbReference>
<dbReference type="EMBL" id="JAPMOS010000045">
    <property type="protein sequence ID" value="KAJ4457502.1"/>
    <property type="molecule type" value="Genomic_DNA"/>
</dbReference>
<name>A0ABQ8UIG2_9EUKA</name>
<keyword evidence="2" id="KW-1185">Reference proteome</keyword>
<proteinExistence type="predicted"/>
<organism evidence="1 2">
    <name type="scientific">Paratrimastix pyriformis</name>
    <dbReference type="NCBI Taxonomy" id="342808"/>
    <lineage>
        <taxon>Eukaryota</taxon>
        <taxon>Metamonada</taxon>
        <taxon>Preaxostyla</taxon>
        <taxon>Paratrimastigidae</taxon>
        <taxon>Paratrimastix</taxon>
    </lineage>
</organism>
<protein>
    <recommendedName>
        <fullName evidence="3">Cyclin N-terminal domain-containing protein</fullName>
    </recommendedName>
</protein>
<dbReference type="InterPro" id="IPR013922">
    <property type="entry name" value="Cyclin_PHO80-like"/>
</dbReference>
<evidence type="ECO:0008006" key="3">
    <source>
        <dbReference type="Google" id="ProtNLM"/>
    </source>
</evidence>
<comment type="caution">
    <text evidence="1">The sequence shown here is derived from an EMBL/GenBank/DDBJ whole genome shotgun (WGS) entry which is preliminary data.</text>
</comment>
<dbReference type="InterPro" id="IPR036915">
    <property type="entry name" value="Cyclin-like_sf"/>
</dbReference>